<name>A0A543I7L1_9ACTN</name>
<dbReference type="RefSeq" id="WP_141965716.1">
    <property type="nucleotide sequence ID" value="NZ_VFPO01000001.1"/>
</dbReference>
<protein>
    <submittedName>
        <fullName evidence="4">Uncharacterized protein</fullName>
    </submittedName>
</protein>
<dbReference type="EMBL" id="VFPO01000001">
    <property type="protein sequence ID" value="TQM66596.1"/>
    <property type="molecule type" value="Genomic_DNA"/>
</dbReference>
<keyword evidence="3" id="KW-0472">Membrane</keyword>
<evidence type="ECO:0000256" key="2">
    <source>
        <dbReference type="SAM" id="MobiDB-lite"/>
    </source>
</evidence>
<evidence type="ECO:0000313" key="5">
    <source>
        <dbReference type="Proteomes" id="UP000316706"/>
    </source>
</evidence>
<sequence>MGLPPGEYDDGEGHRRYFDGNSYFGNKVRGPDGSWVDGPPPKTVGPGWNARQVYSLGGPPLGAEQPKPTTPDYSSSVSPSVSSALTTMGAIAFLCAIVVLIVSQFVEANRWAMLVAWIVLTVATPVVWLFRGRRGGRLTIVLAALWLVNGCGAMWGFSLAKEDPPPPEPDAVALAREAVADEVTGFGSTLCYYLEENAARRLRARYDATTCRNALKQAREEADDAERIRRSLAVTPVSVEEDVSTPQDDRKIRVKLGKNPLELRWLAFTVRYVDSRDRWEKVQIDGAG</sequence>
<accession>A0A543I7L1</accession>
<reference evidence="4 5" key="1">
    <citation type="submission" date="2019-06" db="EMBL/GenBank/DDBJ databases">
        <title>Sequencing the genomes of 1000 actinobacteria strains.</title>
        <authorList>
            <person name="Klenk H.-P."/>
        </authorList>
    </citation>
    <scope>NUCLEOTIDE SEQUENCE [LARGE SCALE GENOMIC DNA]</scope>
    <source>
        <strain evidence="4 5">DSM 45043</strain>
    </source>
</reference>
<keyword evidence="1" id="KW-0175">Coiled coil</keyword>
<organism evidence="4 5">
    <name type="scientific">Actinomadura hallensis</name>
    <dbReference type="NCBI Taxonomy" id="337895"/>
    <lineage>
        <taxon>Bacteria</taxon>
        <taxon>Bacillati</taxon>
        <taxon>Actinomycetota</taxon>
        <taxon>Actinomycetes</taxon>
        <taxon>Streptosporangiales</taxon>
        <taxon>Thermomonosporaceae</taxon>
        <taxon>Actinomadura</taxon>
    </lineage>
</organism>
<feature type="coiled-coil region" evidence="1">
    <location>
        <begin position="208"/>
        <end position="235"/>
    </location>
</feature>
<keyword evidence="3" id="KW-0812">Transmembrane</keyword>
<dbReference type="Proteomes" id="UP000316706">
    <property type="component" value="Unassembled WGS sequence"/>
</dbReference>
<evidence type="ECO:0000256" key="1">
    <source>
        <dbReference type="SAM" id="Coils"/>
    </source>
</evidence>
<dbReference type="AlphaFoldDB" id="A0A543I7L1"/>
<keyword evidence="3" id="KW-1133">Transmembrane helix</keyword>
<feature type="transmembrane region" description="Helical" evidence="3">
    <location>
        <begin position="84"/>
        <end position="105"/>
    </location>
</feature>
<feature type="transmembrane region" description="Helical" evidence="3">
    <location>
        <begin position="111"/>
        <end position="130"/>
    </location>
</feature>
<evidence type="ECO:0000256" key="3">
    <source>
        <dbReference type="SAM" id="Phobius"/>
    </source>
</evidence>
<evidence type="ECO:0000313" key="4">
    <source>
        <dbReference type="EMBL" id="TQM66596.1"/>
    </source>
</evidence>
<gene>
    <name evidence="4" type="ORF">FHX41_0177</name>
</gene>
<proteinExistence type="predicted"/>
<keyword evidence="5" id="KW-1185">Reference proteome</keyword>
<comment type="caution">
    <text evidence="4">The sequence shown here is derived from an EMBL/GenBank/DDBJ whole genome shotgun (WGS) entry which is preliminary data.</text>
</comment>
<feature type="region of interest" description="Disordered" evidence="2">
    <location>
        <begin position="59"/>
        <end position="78"/>
    </location>
</feature>